<name>A0ABY6Z3U1_9BACL</name>
<feature type="domain" description="ATPase BadF/BadG/BcrA/BcrD type" evidence="1">
    <location>
        <begin position="5"/>
        <end position="267"/>
    </location>
</feature>
<evidence type="ECO:0000313" key="3">
    <source>
        <dbReference type="Proteomes" id="UP001164803"/>
    </source>
</evidence>
<gene>
    <name evidence="2" type="ORF">NZD86_01155</name>
</gene>
<organism evidence="2 3">
    <name type="scientific">Alicyclobacillus dauci</name>
    <dbReference type="NCBI Taxonomy" id="1475485"/>
    <lineage>
        <taxon>Bacteria</taxon>
        <taxon>Bacillati</taxon>
        <taxon>Bacillota</taxon>
        <taxon>Bacilli</taxon>
        <taxon>Bacillales</taxon>
        <taxon>Alicyclobacillaceae</taxon>
        <taxon>Alicyclobacillus</taxon>
    </lineage>
</organism>
<dbReference type="InterPro" id="IPR002731">
    <property type="entry name" value="ATPase_BadF"/>
</dbReference>
<dbReference type="EMBL" id="CP104064">
    <property type="protein sequence ID" value="WAH37188.1"/>
    <property type="molecule type" value="Genomic_DNA"/>
</dbReference>
<dbReference type="CDD" id="cd24007">
    <property type="entry name" value="ASKHA_NBD_eukNAGK-like"/>
    <property type="match status" value="1"/>
</dbReference>
<dbReference type="PANTHER" id="PTHR43190:SF3">
    <property type="entry name" value="N-ACETYL-D-GLUCOSAMINE KINASE"/>
    <property type="match status" value="1"/>
</dbReference>
<dbReference type="Proteomes" id="UP001164803">
    <property type="component" value="Chromosome"/>
</dbReference>
<reference evidence="2" key="1">
    <citation type="submission" date="2022-08" db="EMBL/GenBank/DDBJ databases">
        <title>Alicyclobacillus dauci DSM2870, complete genome.</title>
        <authorList>
            <person name="Wang Q."/>
            <person name="Cai R."/>
            <person name="Wang Z."/>
        </authorList>
    </citation>
    <scope>NUCLEOTIDE SEQUENCE</scope>
    <source>
        <strain evidence="2">DSM 28700</strain>
    </source>
</reference>
<proteinExistence type="predicted"/>
<dbReference type="SUPFAM" id="SSF53067">
    <property type="entry name" value="Actin-like ATPase domain"/>
    <property type="match status" value="2"/>
</dbReference>
<dbReference type="InterPro" id="IPR052519">
    <property type="entry name" value="Euk-type_GlcNAc_Kinase"/>
</dbReference>
<dbReference type="InterPro" id="IPR043129">
    <property type="entry name" value="ATPase_NBD"/>
</dbReference>
<dbReference type="PANTHER" id="PTHR43190">
    <property type="entry name" value="N-ACETYL-D-GLUCOSAMINE KINASE"/>
    <property type="match status" value="1"/>
</dbReference>
<evidence type="ECO:0000259" key="1">
    <source>
        <dbReference type="Pfam" id="PF01869"/>
    </source>
</evidence>
<accession>A0ABY6Z3U1</accession>
<dbReference type="RefSeq" id="WP_268044638.1">
    <property type="nucleotide sequence ID" value="NZ_CP104064.1"/>
</dbReference>
<dbReference type="Pfam" id="PF01869">
    <property type="entry name" value="BcrAD_BadFG"/>
    <property type="match status" value="1"/>
</dbReference>
<dbReference type="Gene3D" id="3.30.420.40">
    <property type="match status" value="2"/>
</dbReference>
<protein>
    <recommendedName>
        <fullName evidence="1">ATPase BadF/BadG/BcrA/BcrD type domain-containing protein</fullName>
    </recommendedName>
</protein>
<sequence>MKLYIGVDGGGTKTEVFAFDLEHRRGNVSAGAASNPSTVGWEQAMETVETLIRTVTREAGGSVDDVKGLSLCMSGVDRPEQGERVRSHFAPLFPNAKVEVANDALAALAAGTRGSSGVVLIAGTGSIAVGESDRGKVVRAGGYGNLIGDEGSGFVIGRAGLMAAVQSREGRGPETTLWERTKEQFGIAQPGEIIPKIYGSHHPVGTIASFAPHVLAEATHDEVAARIVAEAVDNHVALIRSVRTQLSDDISDKVILAGGLFTNTPVLADKVRLALPELTFTVLKERASAGAALRALAFSQSGSWSGEPATSGLIDAWEEAVRATS</sequence>
<evidence type="ECO:0000313" key="2">
    <source>
        <dbReference type="EMBL" id="WAH37188.1"/>
    </source>
</evidence>
<keyword evidence="3" id="KW-1185">Reference proteome</keyword>